<name>G3I8R6_CRIGR</name>
<accession>G3I8R6</accession>
<gene>
    <name evidence="2" type="ORF">I79_019942</name>
</gene>
<protein>
    <submittedName>
        <fullName evidence="2">Uncharacterized protein</fullName>
    </submittedName>
</protein>
<reference evidence="3" key="1">
    <citation type="journal article" date="2011" name="Nat. Biotechnol.">
        <title>The genomic sequence of the Chinese hamster ovary (CHO)-K1 cell line.</title>
        <authorList>
            <person name="Xu X."/>
            <person name="Nagarajan H."/>
            <person name="Lewis N.E."/>
            <person name="Pan S."/>
            <person name="Cai Z."/>
            <person name="Liu X."/>
            <person name="Chen W."/>
            <person name="Xie M."/>
            <person name="Wang W."/>
            <person name="Hammond S."/>
            <person name="Andersen M.R."/>
            <person name="Neff N."/>
            <person name="Passarelli B."/>
            <person name="Koh W."/>
            <person name="Fan H.C."/>
            <person name="Wang J."/>
            <person name="Gui Y."/>
            <person name="Lee K.H."/>
            <person name="Betenbaugh M.J."/>
            <person name="Quake S.R."/>
            <person name="Famili I."/>
            <person name="Palsson B.O."/>
            <person name="Wang J."/>
        </authorList>
    </citation>
    <scope>NUCLEOTIDE SEQUENCE [LARGE SCALE GENOMIC DNA]</scope>
    <source>
        <strain evidence="3">CHO K1 cell line</strain>
    </source>
</reference>
<proteinExistence type="predicted"/>
<evidence type="ECO:0000256" key="1">
    <source>
        <dbReference type="SAM" id="MobiDB-lite"/>
    </source>
</evidence>
<sequence>MAKGPHEDRPKPDGRQHRDHKSNSSLHYSYGTCPIPINKDKDLFSSLPPKTLGTETVHHRTWNSELSCFLQNWGETLHLTNSKAQRSQQKEAM</sequence>
<dbReference type="AlphaFoldDB" id="G3I8R6"/>
<dbReference type="InParanoid" id="G3I8R6"/>
<evidence type="ECO:0000313" key="3">
    <source>
        <dbReference type="Proteomes" id="UP000001075"/>
    </source>
</evidence>
<feature type="compositionally biased region" description="Basic and acidic residues" evidence="1">
    <location>
        <begin position="1"/>
        <end position="16"/>
    </location>
</feature>
<evidence type="ECO:0000313" key="2">
    <source>
        <dbReference type="EMBL" id="EGV94251.1"/>
    </source>
</evidence>
<dbReference type="Proteomes" id="UP000001075">
    <property type="component" value="Unassembled WGS sequence"/>
</dbReference>
<organism evidence="2 3">
    <name type="scientific">Cricetulus griseus</name>
    <name type="common">Chinese hamster</name>
    <name type="synonym">Cricetulus barabensis griseus</name>
    <dbReference type="NCBI Taxonomy" id="10029"/>
    <lineage>
        <taxon>Eukaryota</taxon>
        <taxon>Metazoa</taxon>
        <taxon>Chordata</taxon>
        <taxon>Craniata</taxon>
        <taxon>Vertebrata</taxon>
        <taxon>Euteleostomi</taxon>
        <taxon>Mammalia</taxon>
        <taxon>Eutheria</taxon>
        <taxon>Euarchontoglires</taxon>
        <taxon>Glires</taxon>
        <taxon>Rodentia</taxon>
        <taxon>Myomorpha</taxon>
        <taxon>Muroidea</taxon>
        <taxon>Cricetidae</taxon>
        <taxon>Cricetinae</taxon>
        <taxon>Cricetulus</taxon>
    </lineage>
</organism>
<feature type="region of interest" description="Disordered" evidence="1">
    <location>
        <begin position="1"/>
        <end position="31"/>
    </location>
</feature>
<dbReference type="EMBL" id="JH001529">
    <property type="protein sequence ID" value="EGV94251.1"/>
    <property type="molecule type" value="Genomic_DNA"/>
</dbReference>